<dbReference type="Proteomes" id="UP000051906">
    <property type="component" value="Unassembled WGS sequence"/>
</dbReference>
<name>A0A0R2LUK5_9LACO</name>
<dbReference type="AlphaFoldDB" id="A0A0R2LUK5"/>
<proteinExistence type="predicted"/>
<evidence type="ECO:0000313" key="2">
    <source>
        <dbReference type="EMBL" id="KRO04871.1"/>
    </source>
</evidence>
<evidence type="ECO:0000259" key="1">
    <source>
        <dbReference type="Pfam" id="PF19087"/>
    </source>
</evidence>
<dbReference type="EMBL" id="JQCA01000022">
    <property type="protein sequence ID" value="KRO04871.1"/>
    <property type="molecule type" value="Genomic_DNA"/>
</dbReference>
<comment type="caution">
    <text evidence="2">The sequence shown here is derived from an EMBL/GenBank/DDBJ whole genome shotgun (WGS) entry which is preliminary data.</text>
</comment>
<evidence type="ECO:0000313" key="3">
    <source>
        <dbReference type="Proteomes" id="UP000051906"/>
    </source>
</evidence>
<accession>A0A0R2LUK5</accession>
<keyword evidence="3" id="KW-1185">Reference proteome</keyword>
<organism evidence="2 3">
    <name type="scientific">Levilactobacillus paucivorans</name>
    <dbReference type="NCBI Taxonomy" id="616990"/>
    <lineage>
        <taxon>Bacteria</taxon>
        <taxon>Bacillati</taxon>
        <taxon>Bacillota</taxon>
        <taxon>Bacilli</taxon>
        <taxon>Lactobacillales</taxon>
        <taxon>Lactobacillaceae</taxon>
        <taxon>Levilactobacillus</taxon>
    </lineage>
</organism>
<sequence>MLPESLLDSHIPVAQAANTEDSYETNVFIYIADHEVDMTTETPAVTSQMTGRDIFSSVDTNFQGQQPGFEALILTAQINIANNLWSPEQGAAFITSFIGGGPEEQAELLSELMAQSPAFKGHALDEPAFQSALDAPLSQFSYDEASNSFRVDFTMPMKPVDTHMKITYKTSDGSALPASTFTDTGITLANGIGTKVVTGFSGQTYTDTRHALIPEVPGYTASANSITFNNNDDPDKEQNVTITYRRPAPAFQTFQVYGKQKLYRYQHVDFKKSERIRKYATKPSAYAPVFTVVNTTQSKAGNPRYQLSDGSYITAKSAYVGKLFLGDETAKTLYVTSPKGIWTHTDTAFSDQLTHLKQGSKVTVTKLVRDRSTTRYQLADGTFVTGNQRYVTTAKPQWVTRVKAKGGRNLYSDVTLIHRLKHYRKGHIFNVTGWDYSYGHNQLISGTKRYKVAGGYITGNPKLVKIVD</sequence>
<dbReference type="Pfam" id="PF19087">
    <property type="entry name" value="DUF5776"/>
    <property type="match status" value="3"/>
</dbReference>
<reference evidence="2 3" key="1">
    <citation type="journal article" date="2015" name="Genome Announc.">
        <title>Expanding the biotechnology potential of lactobacilli through comparative genomics of 213 strains and associated genera.</title>
        <authorList>
            <person name="Sun Z."/>
            <person name="Harris H.M."/>
            <person name="McCann A."/>
            <person name="Guo C."/>
            <person name="Argimon S."/>
            <person name="Zhang W."/>
            <person name="Yang X."/>
            <person name="Jeffery I.B."/>
            <person name="Cooney J.C."/>
            <person name="Kagawa T.F."/>
            <person name="Liu W."/>
            <person name="Song Y."/>
            <person name="Salvetti E."/>
            <person name="Wrobel A."/>
            <person name="Rasinkangas P."/>
            <person name="Parkhill J."/>
            <person name="Rea M.C."/>
            <person name="O'Sullivan O."/>
            <person name="Ritari J."/>
            <person name="Douillard F.P."/>
            <person name="Paul Ross R."/>
            <person name="Yang R."/>
            <person name="Briner A.E."/>
            <person name="Felis G.E."/>
            <person name="de Vos W.M."/>
            <person name="Barrangou R."/>
            <person name="Klaenhammer T.R."/>
            <person name="Caufield P.W."/>
            <person name="Cui Y."/>
            <person name="Zhang H."/>
            <person name="O'Toole P.W."/>
        </authorList>
    </citation>
    <scope>NUCLEOTIDE SEQUENCE [LARGE SCALE GENOMIC DNA]</scope>
    <source>
        <strain evidence="2 3">DSM 22467</strain>
    </source>
</reference>
<gene>
    <name evidence="2" type="ORF">IV54_GL000760</name>
</gene>
<dbReference type="STRING" id="616990.IV54_GL000760"/>
<dbReference type="PATRIC" id="fig|616990.3.peg.823"/>
<feature type="domain" description="DUF5776" evidence="1">
    <location>
        <begin position="330"/>
        <end position="391"/>
    </location>
</feature>
<feature type="domain" description="DUF5776" evidence="1">
    <location>
        <begin position="400"/>
        <end position="464"/>
    </location>
</feature>
<protein>
    <recommendedName>
        <fullName evidence="1">DUF5776 domain-containing protein</fullName>
    </recommendedName>
</protein>
<dbReference type="InterPro" id="IPR044081">
    <property type="entry name" value="DUF5776"/>
</dbReference>
<feature type="domain" description="DUF5776" evidence="1">
    <location>
        <begin position="255"/>
        <end position="320"/>
    </location>
</feature>